<evidence type="ECO:0000313" key="3">
    <source>
        <dbReference type="Proteomes" id="UP001642464"/>
    </source>
</evidence>
<protein>
    <submittedName>
        <fullName evidence="2">Uncharacterized protein</fullName>
    </submittedName>
</protein>
<dbReference type="EMBL" id="CAXAMM010026256">
    <property type="protein sequence ID" value="CAK9058530.1"/>
    <property type="molecule type" value="Genomic_DNA"/>
</dbReference>
<reference evidence="2 3" key="1">
    <citation type="submission" date="2024-02" db="EMBL/GenBank/DDBJ databases">
        <authorList>
            <person name="Chen Y."/>
            <person name="Shah S."/>
            <person name="Dougan E. K."/>
            <person name="Thang M."/>
            <person name="Chan C."/>
        </authorList>
    </citation>
    <scope>NUCLEOTIDE SEQUENCE [LARGE SCALE GENOMIC DNA]</scope>
</reference>
<organism evidence="2 3">
    <name type="scientific">Durusdinium trenchii</name>
    <dbReference type="NCBI Taxonomy" id="1381693"/>
    <lineage>
        <taxon>Eukaryota</taxon>
        <taxon>Sar</taxon>
        <taxon>Alveolata</taxon>
        <taxon>Dinophyceae</taxon>
        <taxon>Suessiales</taxon>
        <taxon>Symbiodiniaceae</taxon>
        <taxon>Durusdinium</taxon>
    </lineage>
</organism>
<evidence type="ECO:0000256" key="1">
    <source>
        <dbReference type="SAM" id="MobiDB-lite"/>
    </source>
</evidence>
<keyword evidence="3" id="KW-1185">Reference proteome</keyword>
<feature type="region of interest" description="Disordered" evidence="1">
    <location>
        <begin position="190"/>
        <end position="209"/>
    </location>
</feature>
<feature type="region of interest" description="Disordered" evidence="1">
    <location>
        <begin position="122"/>
        <end position="160"/>
    </location>
</feature>
<feature type="non-terminal residue" evidence="2">
    <location>
        <position position="209"/>
    </location>
</feature>
<accession>A0ABP0N424</accession>
<evidence type="ECO:0000313" key="2">
    <source>
        <dbReference type="EMBL" id="CAK9058530.1"/>
    </source>
</evidence>
<name>A0ABP0N424_9DINO</name>
<dbReference type="Proteomes" id="UP001642464">
    <property type="component" value="Unassembled WGS sequence"/>
</dbReference>
<proteinExistence type="predicted"/>
<gene>
    <name evidence="2" type="ORF">SCF082_LOCUS31181</name>
</gene>
<feature type="compositionally biased region" description="Gly residues" evidence="1">
    <location>
        <begin position="192"/>
        <end position="209"/>
    </location>
</feature>
<comment type="caution">
    <text evidence="2">The sequence shown here is derived from an EMBL/GenBank/DDBJ whole genome shotgun (WGS) entry which is preliminary data.</text>
</comment>
<feature type="non-terminal residue" evidence="2">
    <location>
        <position position="1"/>
    </location>
</feature>
<sequence length="209" mass="21533">DERRRRRLGIAAAAGVGLLATAGVTAAILHQNNLKKKETARAQQQRRNRELVSKQLQKRDEFDVVIDVPGNATLRAQDLSAAKRVLVVCQGVVSLESNHLRASNLRKLVIIADRVAGGSLDVSGQKGADAPQDVAPETPPVPEINPQTGSGSTGCRGDRGKLGKAGADGGHGADVCIIAREIADDFVVISKGGDGGRGGPGGRGGNGGT</sequence>